<dbReference type="AlphaFoldDB" id="G5Q330"/>
<evidence type="ECO:0000313" key="2">
    <source>
        <dbReference type="Proteomes" id="UP000003221"/>
    </source>
</evidence>
<gene>
    <name evidence="1" type="ORF">LTSEMON_2381</name>
</gene>
<proteinExistence type="predicted"/>
<dbReference type="Proteomes" id="UP000003221">
    <property type="component" value="Unassembled WGS sequence"/>
</dbReference>
<protein>
    <submittedName>
        <fullName evidence="1">Uncharacterized protein</fullName>
    </submittedName>
</protein>
<reference evidence="1 2" key="1">
    <citation type="journal article" date="2011" name="BMC Genomics">
        <title>Genome sequencing reveals diversification of virulence factor content and possible host adaptation in distinct subpopulations of Salmonella enterica.</title>
        <authorList>
            <person name="den Bakker H.C."/>
            <person name="Moreno Switt A.I."/>
            <person name="Govoni G."/>
            <person name="Cummings C.A."/>
            <person name="Ranieri M.L."/>
            <person name="Degoricija L."/>
            <person name="Hoelzer K."/>
            <person name="Rodriguez-Rivera L.D."/>
            <person name="Brown S."/>
            <person name="Bolchacova E."/>
            <person name="Furtado M.R."/>
            <person name="Wiedmann M."/>
        </authorList>
    </citation>
    <scope>NUCLEOTIDE SEQUENCE [LARGE SCALE GENOMIC DNA]</scope>
    <source>
        <strain evidence="1 2">S5-403</strain>
    </source>
</reference>
<name>G5Q330_SALMO</name>
<accession>G5Q330</accession>
<evidence type="ECO:0000313" key="1">
    <source>
        <dbReference type="EMBL" id="EHC79047.1"/>
    </source>
</evidence>
<dbReference type="EMBL" id="AFCS01000572">
    <property type="protein sequence ID" value="EHC79047.1"/>
    <property type="molecule type" value="Genomic_DNA"/>
</dbReference>
<comment type="caution">
    <text evidence="1">The sequence shown here is derived from an EMBL/GenBank/DDBJ whole genome shotgun (WGS) entry which is preliminary data.</text>
</comment>
<sequence>MCRASSQQSRDDKCQYFSFHFFILKNLTYLQKIELLQIR</sequence>
<organism evidence="1 2">
    <name type="scientific">Salmonella enterica subsp. enterica serovar Montevideo str. S5-403</name>
    <dbReference type="NCBI Taxonomy" id="913242"/>
    <lineage>
        <taxon>Bacteria</taxon>
        <taxon>Pseudomonadati</taxon>
        <taxon>Pseudomonadota</taxon>
        <taxon>Gammaproteobacteria</taxon>
        <taxon>Enterobacterales</taxon>
        <taxon>Enterobacteriaceae</taxon>
        <taxon>Salmonella</taxon>
    </lineage>
</organism>